<dbReference type="Proteomes" id="UP000499080">
    <property type="component" value="Unassembled WGS sequence"/>
</dbReference>
<dbReference type="EMBL" id="BGPR01110346">
    <property type="protein sequence ID" value="GBM88803.1"/>
    <property type="molecule type" value="Genomic_DNA"/>
</dbReference>
<evidence type="ECO:0000313" key="4">
    <source>
        <dbReference type="EMBL" id="GBM88803.1"/>
    </source>
</evidence>
<dbReference type="EMBL" id="BGPR01110364">
    <property type="protein sequence ID" value="GBM88865.1"/>
    <property type="molecule type" value="Genomic_DNA"/>
</dbReference>
<evidence type="ECO:0000313" key="6">
    <source>
        <dbReference type="EMBL" id="GBM88865.1"/>
    </source>
</evidence>
<comment type="caution">
    <text evidence="5">The sequence shown here is derived from an EMBL/GenBank/DDBJ whole genome shotgun (WGS) entry which is preliminary data.</text>
</comment>
<feature type="region of interest" description="Disordered" evidence="1">
    <location>
        <begin position="1"/>
        <end position="33"/>
    </location>
</feature>
<reference evidence="5 7" key="1">
    <citation type="journal article" date="2019" name="Sci. Rep.">
        <title>Orb-weaving spider Araneus ventricosus genome elucidates the spidroin gene catalogue.</title>
        <authorList>
            <person name="Kono N."/>
            <person name="Nakamura H."/>
            <person name="Ohtoshi R."/>
            <person name="Moran D.A.P."/>
            <person name="Shinohara A."/>
            <person name="Yoshida Y."/>
            <person name="Fujiwara M."/>
            <person name="Mori M."/>
            <person name="Tomita M."/>
            <person name="Arakawa K."/>
        </authorList>
    </citation>
    <scope>NUCLEOTIDE SEQUENCE [LARGE SCALE GENOMIC DNA]</scope>
</reference>
<dbReference type="EMBL" id="BGPR01110358">
    <property type="protein sequence ID" value="GBM88848.1"/>
    <property type="molecule type" value="Genomic_DNA"/>
</dbReference>
<evidence type="ECO:0000313" key="2">
    <source>
        <dbReference type="EMBL" id="GBM32007.1"/>
    </source>
</evidence>
<evidence type="ECO:0000313" key="3">
    <source>
        <dbReference type="EMBL" id="GBM88795.1"/>
    </source>
</evidence>
<organism evidence="5 7">
    <name type="scientific">Araneus ventricosus</name>
    <name type="common">Orbweaver spider</name>
    <name type="synonym">Epeira ventricosa</name>
    <dbReference type="NCBI Taxonomy" id="182803"/>
    <lineage>
        <taxon>Eukaryota</taxon>
        <taxon>Metazoa</taxon>
        <taxon>Ecdysozoa</taxon>
        <taxon>Arthropoda</taxon>
        <taxon>Chelicerata</taxon>
        <taxon>Arachnida</taxon>
        <taxon>Araneae</taxon>
        <taxon>Araneomorphae</taxon>
        <taxon>Entelegynae</taxon>
        <taxon>Araneoidea</taxon>
        <taxon>Araneidae</taxon>
        <taxon>Araneus</taxon>
    </lineage>
</organism>
<evidence type="ECO:0000313" key="7">
    <source>
        <dbReference type="Proteomes" id="UP000499080"/>
    </source>
</evidence>
<sequence>MSKEEDDDLRSGASEYPISMESDGSNANGRASPMKITQIPQTCHICAIQTQHSRYISVLTPKLEENRKPFNNMKESLCTHLRRKPMFSNSERRKGY</sequence>
<gene>
    <name evidence="3" type="ORF">AVEN_111560_1</name>
    <name evidence="4" type="ORF">AVEN_137639_1</name>
    <name evidence="6" type="ORF">AVEN_236691_1</name>
    <name evidence="2" type="ORF">AVEN_266330_1</name>
    <name evidence="5" type="ORF">AVEN_274816_1</name>
</gene>
<evidence type="ECO:0000256" key="1">
    <source>
        <dbReference type="SAM" id="MobiDB-lite"/>
    </source>
</evidence>
<evidence type="ECO:0000313" key="5">
    <source>
        <dbReference type="EMBL" id="GBM88848.1"/>
    </source>
</evidence>
<protein>
    <submittedName>
        <fullName evidence="5">Uncharacterized protein</fullName>
    </submittedName>
</protein>
<accession>A0A4Y2JHA3</accession>
<dbReference type="EMBL" id="BGPR01110345">
    <property type="protein sequence ID" value="GBM88795.1"/>
    <property type="molecule type" value="Genomic_DNA"/>
</dbReference>
<proteinExistence type="predicted"/>
<dbReference type="AlphaFoldDB" id="A0A4Y2JHA3"/>
<dbReference type="EMBL" id="BGPR01093704">
    <property type="protein sequence ID" value="GBM32007.1"/>
    <property type="molecule type" value="Genomic_DNA"/>
</dbReference>
<name>A0A4Y2JHA3_ARAVE</name>
<keyword evidence="7" id="KW-1185">Reference proteome</keyword>